<evidence type="ECO:0000256" key="2">
    <source>
        <dbReference type="ARBA" id="ARBA00023163"/>
    </source>
</evidence>
<evidence type="ECO:0000256" key="1">
    <source>
        <dbReference type="ARBA" id="ARBA00023015"/>
    </source>
</evidence>
<reference evidence="4" key="1">
    <citation type="submission" date="2022-12" db="EMBL/GenBank/DDBJ databases">
        <authorList>
            <person name="Deng Y."/>
            <person name="Zhang Y.-Q."/>
        </authorList>
    </citation>
    <scope>NUCLEOTIDE SEQUENCE</scope>
    <source>
        <strain evidence="4">CPCC 205372</strain>
    </source>
</reference>
<dbReference type="Pfam" id="PF13305">
    <property type="entry name" value="TetR_C_33"/>
    <property type="match status" value="1"/>
</dbReference>
<organism evidence="4 5">
    <name type="scientific">Mycobacterium hippophais</name>
    <dbReference type="NCBI Taxonomy" id="3016340"/>
    <lineage>
        <taxon>Bacteria</taxon>
        <taxon>Bacillati</taxon>
        <taxon>Actinomycetota</taxon>
        <taxon>Actinomycetes</taxon>
        <taxon>Mycobacteriales</taxon>
        <taxon>Mycobacteriaceae</taxon>
        <taxon>Mycobacterium</taxon>
    </lineage>
</organism>
<dbReference type="EMBL" id="JAPZPY010000010">
    <property type="protein sequence ID" value="MCZ8381130.1"/>
    <property type="molecule type" value="Genomic_DNA"/>
</dbReference>
<accession>A0ABT4PX32</accession>
<evidence type="ECO:0000259" key="3">
    <source>
        <dbReference type="Pfam" id="PF13305"/>
    </source>
</evidence>
<dbReference type="Gene3D" id="1.10.357.10">
    <property type="entry name" value="Tetracycline Repressor, domain 2"/>
    <property type="match status" value="1"/>
</dbReference>
<keyword evidence="1" id="KW-0805">Transcription regulation</keyword>
<dbReference type="InterPro" id="IPR025996">
    <property type="entry name" value="MT1864/Rv1816-like_C"/>
</dbReference>
<evidence type="ECO:0000313" key="4">
    <source>
        <dbReference type="EMBL" id="MCZ8381130.1"/>
    </source>
</evidence>
<comment type="caution">
    <text evidence="4">The sequence shown here is derived from an EMBL/GenBank/DDBJ whole genome shotgun (WGS) entry which is preliminary data.</text>
</comment>
<feature type="domain" description="HTH-type transcriptional regulator MT1864/Rv1816-like C-terminal" evidence="3">
    <location>
        <begin position="5"/>
        <end position="41"/>
    </location>
</feature>
<keyword evidence="5" id="KW-1185">Reference proteome</keyword>
<dbReference type="SUPFAM" id="SSF48498">
    <property type="entry name" value="Tetracyclin repressor-like, C-terminal domain"/>
    <property type="match status" value="1"/>
</dbReference>
<name>A0ABT4PX32_9MYCO</name>
<sequence length="76" mass="8085">MVDSGRVDDHAPDAVAAQLWSLVHGFVTLELAGTFADRADPVRDILLPLGINLAVGLGDSRERAVQSHHAAVLRFG</sequence>
<protein>
    <submittedName>
        <fullName evidence="4">TetR-like C-terminal domain-containing protein</fullName>
    </submittedName>
</protein>
<dbReference type="Proteomes" id="UP001142153">
    <property type="component" value="Unassembled WGS sequence"/>
</dbReference>
<keyword evidence="2" id="KW-0804">Transcription</keyword>
<proteinExistence type="predicted"/>
<dbReference type="InterPro" id="IPR036271">
    <property type="entry name" value="Tet_transcr_reg_TetR-rel_C_sf"/>
</dbReference>
<gene>
    <name evidence="4" type="ORF">O6P37_19865</name>
</gene>
<evidence type="ECO:0000313" key="5">
    <source>
        <dbReference type="Proteomes" id="UP001142153"/>
    </source>
</evidence>
<dbReference type="RefSeq" id="WP_269895865.1">
    <property type="nucleotide sequence ID" value="NZ_JAPZPY010000010.1"/>
</dbReference>